<sequence length="694" mass="78515">MSTGALDCPEGDSNSTDCLLRAVLRVLKENQDQEDGKYDWDPVTFVFTVLLGVGALAFAGLTITQGLVAARKGYRKASRRAISTWAENTQREWIWGELNFQYTARTPIFRIDYLLDWVDDRNPRGGLGSAYVEIDAGHALQSATAATWITFFKVTGLEKVRPPGTTRPSKKVKATVKARLLDRIGLKEKAEPSEDLCGLRSVVADFLPDDLVAAPAYAQGGVVIAAAAAVGIQRWPFTKGFPEQPVIIGHSFQFDFRQHPILGSIGSFSSHHPTERRIMVPNPHTLKSTMRHSLGIVRLHGMPDSGDQTFDVDLIRFYESFKEPMVEVARFTDSVHPTTPYYDQFEVPRAFLRELVNASHCLFKAVTPNDPPELFPLASSKLSMNCSLTLLALCGHYWAEADLDTFGKSKLGRWPSPRFDYGNVPWSRFKWLHYTELCVDKDGIRGDEDVLQLCLQQLDSPDKVRDWYSKAEPATQQDIRRRILDELRRVDKWLGCKEDVEFRTANLYKTYLLLSHVEKVVEAGAFNDLAVKAGWEDSRATDYYSEFASRSRHLRMMQVLRNLLDALGLTQDTLEAVIGPVGDLKPSEHLAHVGRGFDVYWEELNAIAGPSSSLDKQSTHLLLDRLGMIVVYNSEPEADWPLWKRFSERRDDPTREVDDVLIFRFILMVLLFQTTIDNSEVLNSSLWDRVIPII</sequence>
<feature type="transmembrane region" description="Helical" evidence="1">
    <location>
        <begin position="45"/>
        <end position="70"/>
    </location>
</feature>
<reference evidence="2 3" key="1">
    <citation type="journal article" date="2019" name="PLoS ONE">
        <title>Comparative genome analysis indicates high evolutionary potential of pathogenicity genes in Colletotrichum tanaceti.</title>
        <authorList>
            <person name="Lelwala R.V."/>
            <person name="Korhonen P.K."/>
            <person name="Young N.D."/>
            <person name="Scott J.B."/>
            <person name="Ades P.A."/>
            <person name="Gasser R.B."/>
            <person name="Taylor P.W.J."/>
        </authorList>
    </citation>
    <scope>NUCLEOTIDE SEQUENCE [LARGE SCALE GENOMIC DNA]</scope>
    <source>
        <strain evidence="2">BRIP57314</strain>
    </source>
</reference>
<keyword evidence="1" id="KW-0472">Membrane</keyword>
<comment type="caution">
    <text evidence="2">The sequence shown here is derived from an EMBL/GenBank/DDBJ whole genome shotgun (WGS) entry which is preliminary data.</text>
</comment>
<keyword evidence="1" id="KW-0812">Transmembrane</keyword>
<evidence type="ECO:0000313" key="3">
    <source>
        <dbReference type="Proteomes" id="UP000310108"/>
    </source>
</evidence>
<dbReference type="EMBL" id="PJEX01000223">
    <property type="protein sequence ID" value="TKW52759.1"/>
    <property type="molecule type" value="Genomic_DNA"/>
</dbReference>
<gene>
    <name evidence="2" type="ORF">CTA1_7512</name>
</gene>
<proteinExistence type="predicted"/>
<evidence type="ECO:0000256" key="1">
    <source>
        <dbReference type="SAM" id="Phobius"/>
    </source>
</evidence>
<name>A0A4U6XC71_9PEZI</name>
<protein>
    <submittedName>
        <fullName evidence="2">Uncharacterized protein</fullName>
    </submittedName>
</protein>
<organism evidence="2 3">
    <name type="scientific">Colletotrichum tanaceti</name>
    <dbReference type="NCBI Taxonomy" id="1306861"/>
    <lineage>
        <taxon>Eukaryota</taxon>
        <taxon>Fungi</taxon>
        <taxon>Dikarya</taxon>
        <taxon>Ascomycota</taxon>
        <taxon>Pezizomycotina</taxon>
        <taxon>Sordariomycetes</taxon>
        <taxon>Hypocreomycetidae</taxon>
        <taxon>Glomerellales</taxon>
        <taxon>Glomerellaceae</taxon>
        <taxon>Colletotrichum</taxon>
        <taxon>Colletotrichum destructivum species complex</taxon>
    </lineage>
</organism>
<dbReference type="Proteomes" id="UP000310108">
    <property type="component" value="Unassembled WGS sequence"/>
</dbReference>
<dbReference type="OrthoDB" id="4812780at2759"/>
<evidence type="ECO:0000313" key="2">
    <source>
        <dbReference type="EMBL" id="TKW52759.1"/>
    </source>
</evidence>
<accession>A0A4U6XC71</accession>
<dbReference type="STRING" id="1306861.A0A4U6XC71"/>
<keyword evidence="3" id="KW-1185">Reference proteome</keyword>
<dbReference type="AlphaFoldDB" id="A0A4U6XC71"/>
<keyword evidence="1" id="KW-1133">Transmembrane helix</keyword>